<keyword evidence="3" id="KW-1185">Reference proteome</keyword>
<feature type="compositionally biased region" description="Basic residues" evidence="1">
    <location>
        <begin position="22"/>
        <end position="41"/>
    </location>
</feature>
<gene>
    <name evidence="2" type="ORF">LVIROSA_LOCUS8363</name>
</gene>
<name>A0AAU9M479_9ASTR</name>
<dbReference type="Proteomes" id="UP001157418">
    <property type="component" value="Unassembled WGS sequence"/>
</dbReference>
<organism evidence="2 3">
    <name type="scientific">Lactuca virosa</name>
    <dbReference type="NCBI Taxonomy" id="75947"/>
    <lineage>
        <taxon>Eukaryota</taxon>
        <taxon>Viridiplantae</taxon>
        <taxon>Streptophyta</taxon>
        <taxon>Embryophyta</taxon>
        <taxon>Tracheophyta</taxon>
        <taxon>Spermatophyta</taxon>
        <taxon>Magnoliopsida</taxon>
        <taxon>eudicotyledons</taxon>
        <taxon>Gunneridae</taxon>
        <taxon>Pentapetalae</taxon>
        <taxon>asterids</taxon>
        <taxon>campanulids</taxon>
        <taxon>Asterales</taxon>
        <taxon>Asteraceae</taxon>
        <taxon>Cichorioideae</taxon>
        <taxon>Cichorieae</taxon>
        <taxon>Lactucinae</taxon>
        <taxon>Lactuca</taxon>
    </lineage>
</organism>
<sequence length="84" mass="10155">MEHKMELEEKVVSKRKADFARKNKPANVKRLKGARKRRLNRGRSLDEIAERQRKREQELEERERLKKEAILRGTPLDDRFELQS</sequence>
<feature type="compositionally biased region" description="Basic and acidic residues" evidence="1">
    <location>
        <begin position="43"/>
        <end position="63"/>
    </location>
</feature>
<dbReference type="EMBL" id="CAKMRJ010001112">
    <property type="protein sequence ID" value="CAH1420935.1"/>
    <property type="molecule type" value="Genomic_DNA"/>
</dbReference>
<evidence type="ECO:0000256" key="1">
    <source>
        <dbReference type="SAM" id="MobiDB-lite"/>
    </source>
</evidence>
<proteinExistence type="predicted"/>
<comment type="caution">
    <text evidence="2">The sequence shown here is derived from an EMBL/GenBank/DDBJ whole genome shotgun (WGS) entry which is preliminary data.</text>
</comment>
<feature type="compositionally biased region" description="Basic and acidic residues" evidence="1">
    <location>
        <begin position="1"/>
        <end position="21"/>
    </location>
</feature>
<evidence type="ECO:0000313" key="2">
    <source>
        <dbReference type="EMBL" id="CAH1420935.1"/>
    </source>
</evidence>
<evidence type="ECO:0008006" key="4">
    <source>
        <dbReference type="Google" id="ProtNLM"/>
    </source>
</evidence>
<reference evidence="2 3" key="1">
    <citation type="submission" date="2022-01" db="EMBL/GenBank/DDBJ databases">
        <authorList>
            <person name="Xiong W."/>
            <person name="Schranz E."/>
        </authorList>
    </citation>
    <scope>NUCLEOTIDE SEQUENCE [LARGE SCALE GENOMIC DNA]</scope>
</reference>
<protein>
    <recommendedName>
        <fullName evidence="4">IBB domain-containing protein</fullName>
    </recommendedName>
</protein>
<dbReference type="AlphaFoldDB" id="A0AAU9M479"/>
<feature type="region of interest" description="Disordered" evidence="1">
    <location>
        <begin position="1"/>
        <end position="63"/>
    </location>
</feature>
<accession>A0AAU9M479</accession>
<evidence type="ECO:0000313" key="3">
    <source>
        <dbReference type="Proteomes" id="UP001157418"/>
    </source>
</evidence>